<evidence type="ECO:0008006" key="3">
    <source>
        <dbReference type="Google" id="ProtNLM"/>
    </source>
</evidence>
<sequence>MKNLLLPLLLLGLLTDCTYRPKEKRLTKFKNEHSQILESFYKKTNDTIEFKRILTDGATSKIQSGYIFLDDNTLTHQKFSSVQQLTNANIFDSLKTQFKADGFAEKLFDDRDVMFVQIVPDSAMDEEDASGFINLRHNIEEEIDARLKTNNLGEWFAGDMGAGANMLFFVDDWTPAMEIVMEVLREENLLDHVLITKRIATAKNEWNYEIVYPTEYEGIFNEI</sequence>
<accession>A0ABW3K5X0</accession>
<reference evidence="2" key="1">
    <citation type="journal article" date="2019" name="Int. J. Syst. Evol. Microbiol.">
        <title>The Global Catalogue of Microorganisms (GCM) 10K type strain sequencing project: providing services to taxonomists for standard genome sequencing and annotation.</title>
        <authorList>
            <consortium name="The Broad Institute Genomics Platform"/>
            <consortium name="The Broad Institute Genome Sequencing Center for Infectious Disease"/>
            <person name="Wu L."/>
            <person name="Ma J."/>
        </authorList>
    </citation>
    <scope>NUCLEOTIDE SEQUENCE [LARGE SCALE GENOMIC DNA]</scope>
    <source>
        <strain evidence="2">CCUG 58938</strain>
    </source>
</reference>
<protein>
    <recommendedName>
        <fullName evidence="3">Lipoprotein</fullName>
    </recommendedName>
</protein>
<organism evidence="1 2">
    <name type="scientific">Ohtaekwangia kribbensis</name>
    <dbReference type="NCBI Taxonomy" id="688913"/>
    <lineage>
        <taxon>Bacteria</taxon>
        <taxon>Pseudomonadati</taxon>
        <taxon>Bacteroidota</taxon>
        <taxon>Cytophagia</taxon>
        <taxon>Cytophagales</taxon>
        <taxon>Fulvivirgaceae</taxon>
        <taxon>Ohtaekwangia</taxon>
    </lineage>
</organism>
<dbReference type="EMBL" id="JBHTKA010000007">
    <property type="protein sequence ID" value="MFD1001211.1"/>
    <property type="molecule type" value="Genomic_DNA"/>
</dbReference>
<name>A0ABW3K5X0_9BACT</name>
<proteinExistence type="predicted"/>
<keyword evidence="2" id="KW-1185">Reference proteome</keyword>
<dbReference type="RefSeq" id="WP_377580663.1">
    <property type="nucleotide sequence ID" value="NZ_JBHTKA010000007.1"/>
</dbReference>
<comment type="caution">
    <text evidence="1">The sequence shown here is derived from an EMBL/GenBank/DDBJ whole genome shotgun (WGS) entry which is preliminary data.</text>
</comment>
<dbReference type="Proteomes" id="UP001597112">
    <property type="component" value="Unassembled WGS sequence"/>
</dbReference>
<evidence type="ECO:0000313" key="2">
    <source>
        <dbReference type="Proteomes" id="UP001597112"/>
    </source>
</evidence>
<evidence type="ECO:0000313" key="1">
    <source>
        <dbReference type="EMBL" id="MFD1001211.1"/>
    </source>
</evidence>
<gene>
    <name evidence="1" type="ORF">ACFQ21_17920</name>
</gene>